<accession>A0AAN1FEG1</accession>
<name>A0AAN1FEG1_9VIBR</name>
<gene>
    <name evidence="1" type="ORF">BSZ05_04490</name>
</gene>
<dbReference type="RefSeq" id="WP_231896610.1">
    <property type="nucleotide sequence ID" value="NZ_CP018308.1"/>
</dbReference>
<proteinExistence type="predicted"/>
<dbReference type="EMBL" id="CP018308">
    <property type="protein sequence ID" value="ASI89121.1"/>
    <property type="molecule type" value="Genomic_DNA"/>
</dbReference>
<dbReference type="Proteomes" id="UP000197092">
    <property type="component" value="Chromosome 1"/>
</dbReference>
<dbReference type="AlphaFoldDB" id="A0AAN1FEG1"/>
<protein>
    <submittedName>
        <fullName evidence="1">Uncharacterized protein</fullName>
    </submittedName>
</protein>
<organism evidence="1 2">
    <name type="scientific">Vibrio mediterranei</name>
    <dbReference type="NCBI Taxonomy" id="689"/>
    <lineage>
        <taxon>Bacteria</taxon>
        <taxon>Pseudomonadati</taxon>
        <taxon>Pseudomonadota</taxon>
        <taxon>Gammaproteobacteria</taxon>
        <taxon>Vibrionales</taxon>
        <taxon>Vibrionaceae</taxon>
        <taxon>Vibrio</taxon>
    </lineage>
</organism>
<evidence type="ECO:0000313" key="1">
    <source>
        <dbReference type="EMBL" id="ASI89121.1"/>
    </source>
</evidence>
<reference evidence="2" key="1">
    <citation type="submission" date="2016-12" db="EMBL/GenBank/DDBJ databases">
        <title>Comparative genomic analysis reveals the diversity, evolution, and environmental adaptation strategies of the genus Vibrio.</title>
        <authorList>
            <person name="Lin H."/>
            <person name="Wang X."/>
            <person name="Zhang X.-H."/>
        </authorList>
    </citation>
    <scope>NUCLEOTIDE SEQUENCE [LARGE SCALE GENOMIC DNA]</scope>
    <source>
        <strain evidence="2">QT6D1</strain>
    </source>
</reference>
<evidence type="ECO:0000313" key="2">
    <source>
        <dbReference type="Proteomes" id="UP000197092"/>
    </source>
</evidence>
<dbReference type="KEGG" id="vsh:BSZ05_04490"/>
<sequence>MNFNLIQGQVMPLTVESSWLFIESYHGKLSVRIDSTGEEFTLPSGSVLRYGKPLGRILLSGQGALSIEHGSGDFTPPIEGQKLDIQTMPQVELLPGQSMKVSELPKVEIESGQSVGVSSMPKMKIDNGQSIEVSALPAVQLAANQNIGVTSLPKIRIEAGQAIRVQAGSTLTAHSGELPLDIPANANRKGVIIKAPSSNTGLVSLNGFELVAGEKLTIESAAAFTLTGSAPDKAQVLEY</sequence>